<comment type="caution">
    <text evidence="2">The sequence shown here is derived from an EMBL/GenBank/DDBJ whole genome shotgun (WGS) entry which is preliminary data.</text>
</comment>
<keyword evidence="1" id="KW-0812">Transmembrane</keyword>
<evidence type="ECO:0000256" key="1">
    <source>
        <dbReference type="SAM" id="Phobius"/>
    </source>
</evidence>
<name>A0A919IEP5_9ACTN</name>
<feature type="transmembrane region" description="Helical" evidence="1">
    <location>
        <begin position="30"/>
        <end position="54"/>
    </location>
</feature>
<dbReference type="Proteomes" id="UP000619479">
    <property type="component" value="Unassembled WGS sequence"/>
</dbReference>
<feature type="transmembrane region" description="Helical" evidence="1">
    <location>
        <begin position="75"/>
        <end position="93"/>
    </location>
</feature>
<feature type="transmembrane region" description="Helical" evidence="1">
    <location>
        <begin position="99"/>
        <end position="117"/>
    </location>
</feature>
<organism evidence="2 3">
    <name type="scientific">Actinoplanes cyaneus</name>
    <dbReference type="NCBI Taxonomy" id="52696"/>
    <lineage>
        <taxon>Bacteria</taxon>
        <taxon>Bacillati</taxon>
        <taxon>Actinomycetota</taxon>
        <taxon>Actinomycetes</taxon>
        <taxon>Micromonosporales</taxon>
        <taxon>Micromonosporaceae</taxon>
        <taxon>Actinoplanes</taxon>
    </lineage>
</organism>
<reference evidence="2" key="1">
    <citation type="submission" date="2021-01" db="EMBL/GenBank/DDBJ databases">
        <title>Whole genome shotgun sequence of Actinoplanes cyaneus NBRC 14990.</title>
        <authorList>
            <person name="Komaki H."/>
            <person name="Tamura T."/>
        </authorList>
    </citation>
    <scope>NUCLEOTIDE SEQUENCE</scope>
    <source>
        <strain evidence="2">NBRC 14990</strain>
    </source>
</reference>
<feature type="transmembrane region" description="Helical" evidence="1">
    <location>
        <begin position="129"/>
        <end position="153"/>
    </location>
</feature>
<accession>A0A919IEP5</accession>
<evidence type="ECO:0000313" key="2">
    <source>
        <dbReference type="EMBL" id="GID64419.1"/>
    </source>
</evidence>
<keyword evidence="3" id="KW-1185">Reference proteome</keyword>
<proteinExistence type="predicted"/>
<dbReference type="EMBL" id="BOMH01000017">
    <property type="protein sequence ID" value="GID64419.1"/>
    <property type="molecule type" value="Genomic_DNA"/>
</dbReference>
<keyword evidence="1" id="KW-1133">Transmembrane helix</keyword>
<evidence type="ECO:0000313" key="3">
    <source>
        <dbReference type="Proteomes" id="UP000619479"/>
    </source>
</evidence>
<dbReference type="AlphaFoldDB" id="A0A919IEP5"/>
<protein>
    <submittedName>
        <fullName evidence="2">Uncharacterized protein</fullName>
    </submittedName>
</protein>
<keyword evidence="1" id="KW-0472">Membrane</keyword>
<gene>
    <name evidence="2" type="ORF">Acy02nite_23000</name>
</gene>
<sequence length="156" mass="16291">MWSAAVVVLCWLAVLAVAPGRPPAGLVHDVALFVHLSSMVVGLGAVLLVDWFGLRWLAGRATFADVLRTAQGAHVPTWAGFIGLLVSGLFLGAPAGPKAIAVLIVGLNGIYAGMLLSRLSRCADPPTALLIRSAIATVISQLAWWTAVVLGYLNSR</sequence>